<dbReference type="EMBL" id="CAVNYO010000048">
    <property type="protein sequence ID" value="CAK5264232.1"/>
    <property type="molecule type" value="Genomic_DNA"/>
</dbReference>
<comment type="similarity">
    <text evidence="1">Belongs to the prefoldin subunit alpha family.</text>
</comment>
<proteinExistence type="inferred from homology"/>
<sequence>MRVQPPNMSGDVSSSKREEVATRMASLLLSEPADQGRTRAASLTSLLPNCRPLKMSKALEEKNPRGIPRAPFIADVEQHIGGPDGEVEGPLKSFQDALAKYRFMDGNLTQRKAGLEEKIPDIKKTLLMVEYLHERREGKSKATDDEGEDDLDADDDDLEEGSTQKPLTTTFELNDTLFAEAELEDTDTVFLWLGANVMLSYKILDAISLLQSKLQVAEQSLQNTIEDLEFLREQITVMEVNTARLYNWDVKRRRERREREQATGKTIKAEGG</sequence>
<evidence type="ECO:0000256" key="2">
    <source>
        <dbReference type="ARBA" id="ARBA00023186"/>
    </source>
</evidence>
<keyword evidence="2" id="KW-0143">Chaperone</keyword>
<accession>A0AAD2GVT0</accession>
<dbReference type="InterPro" id="IPR016655">
    <property type="entry name" value="PFD3"/>
</dbReference>
<feature type="region of interest" description="Disordered" evidence="4">
    <location>
        <begin position="137"/>
        <end position="166"/>
    </location>
</feature>
<dbReference type="InterPro" id="IPR009053">
    <property type="entry name" value="Prefoldin"/>
</dbReference>
<keyword evidence="3" id="KW-0175">Coiled coil</keyword>
<feature type="compositionally biased region" description="Polar residues" evidence="4">
    <location>
        <begin position="1"/>
        <end position="13"/>
    </location>
</feature>
<dbReference type="GO" id="GO:0005737">
    <property type="term" value="C:cytoplasm"/>
    <property type="evidence" value="ECO:0007669"/>
    <property type="project" value="TreeGrafter"/>
</dbReference>
<dbReference type="Pfam" id="PF02996">
    <property type="entry name" value="Prefoldin"/>
    <property type="match status" value="1"/>
</dbReference>
<name>A0AAD2GVT0_9AGAR</name>
<evidence type="ECO:0000256" key="4">
    <source>
        <dbReference type="SAM" id="MobiDB-lite"/>
    </source>
</evidence>
<reference evidence="5" key="1">
    <citation type="submission" date="2023-11" db="EMBL/GenBank/DDBJ databases">
        <authorList>
            <person name="De Vega J J."/>
            <person name="De Vega J J."/>
        </authorList>
    </citation>
    <scope>NUCLEOTIDE SEQUENCE</scope>
</reference>
<dbReference type="GO" id="GO:0006457">
    <property type="term" value="P:protein folding"/>
    <property type="evidence" value="ECO:0007669"/>
    <property type="project" value="InterPro"/>
</dbReference>
<dbReference type="Proteomes" id="UP001295794">
    <property type="component" value="Unassembled WGS sequence"/>
</dbReference>
<evidence type="ECO:0000313" key="6">
    <source>
        <dbReference type="Proteomes" id="UP001295794"/>
    </source>
</evidence>
<evidence type="ECO:0000256" key="1">
    <source>
        <dbReference type="ARBA" id="ARBA00010048"/>
    </source>
</evidence>
<feature type="coiled-coil region" evidence="3">
    <location>
        <begin position="207"/>
        <end position="241"/>
    </location>
</feature>
<keyword evidence="6" id="KW-1185">Reference proteome</keyword>
<protein>
    <recommendedName>
        <fullName evidence="7">Prefoldin subunit 3</fullName>
    </recommendedName>
</protein>
<gene>
    <name evidence="5" type="ORF">MYCIT1_LOCUS4217</name>
</gene>
<dbReference type="GO" id="GO:0007021">
    <property type="term" value="P:tubulin complex assembly"/>
    <property type="evidence" value="ECO:0007669"/>
    <property type="project" value="TreeGrafter"/>
</dbReference>
<feature type="region of interest" description="Disordered" evidence="4">
    <location>
        <begin position="1"/>
        <end position="20"/>
    </location>
</feature>
<comment type="caution">
    <text evidence="5">The sequence shown here is derived from an EMBL/GenBank/DDBJ whole genome shotgun (WGS) entry which is preliminary data.</text>
</comment>
<feature type="compositionally biased region" description="Acidic residues" evidence="4">
    <location>
        <begin position="145"/>
        <end position="160"/>
    </location>
</feature>
<dbReference type="GO" id="GO:0007017">
    <property type="term" value="P:microtubule-based process"/>
    <property type="evidence" value="ECO:0007669"/>
    <property type="project" value="TreeGrafter"/>
</dbReference>
<dbReference type="SUPFAM" id="SSF46579">
    <property type="entry name" value="Prefoldin"/>
    <property type="match status" value="1"/>
</dbReference>
<dbReference type="PANTHER" id="PTHR12409">
    <property type="entry name" value="PREFOLDIN SUBUNIT 3"/>
    <property type="match status" value="1"/>
</dbReference>
<organism evidence="5 6">
    <name type="scientific">Mycena citricolor</name>
    <dbReference type="NCBI Taxonomy" id="2018698"/>
    <lineage>
        <taxon>Eukaryota</taxon>
        <taxon>Fungi</taxon>
        <taxon>Dikarya</taxon>
        <taxon>Basidiomycota</taxon>
        <taxon>Agaricomycotina</taxon>
        <taxon>Agaricomycetes</taxon>
        <taxon>Agaricomycetidae</taxon>
        <taxon>Agaricales</taxon>
        <taxon>Marasmiineae</taxon>
        <taxon>Mycenaceae</taxon>
        <taxon>Mycena</taxon>
    </lineage>
</organism>
<dbReference type="InterPro" id="IPR004127">
    <property type="entry name" value="Prefoldin_subunit_alpha"/>
</dbReference>
<evidence type="ECO:0000313" key="5">
    <source>
        <dbReference type="EMBL" id="CAK5264232.1"/>
    </source>
</evidence>
<dbReference type="CDD" id="cd23156">
    <property type="entry name" value="Prefoldin_3"/>
    <property type="match status" value="1"/>
</dbReference>
<dbReference type="Gene3D" id="1.10.287.370">
    <property type="match status" value="1"/>
</dbReference>
<dbReference type="AlphaFoldDB" id="A0AAD2GVT0"/>
<dbReference type="GO" id="GO:0015631">
    <property type="term" value="F:tubulin binding"/>
    <property type="evidence" value="ECO:0007669"/>
    <property type="project" value="TreeGrafter"/>
</dbReference>
<evidence type="ECO:0000256" key="3">
    <source>
        <dbReference type="SAM" id="Coils"/>
    </source>
</evidence>
<dbReference type="PANTHER" id="PTHR12409:SF0">
    <property type="entry name" value="PREFOLDIN SUBUNIT 3"/>
    <property type="match status" value="1"/>
</dbReference>
<evidence type="ECO:0008006" key="7">
    <source>
        <dbReference type="Google" id="ProtNLM"/>
    </source>
</evidence>
<dbReference type="GO" id="GO:0016272">
    <property type="term" value="C:prefoldin complex"/>
    <property type="evidence" value="ECO:0007669"/>
    <property type="project" value="InterPro"/>
</dbReference>